<evidence type="ECO:0000256" key="2">
    <source>
        <dbReference type="ARBA" id="ARBA00004123"/>
    </source>
</evidence>
<dbReference type="HOGENOM" id="CLU_1124359_0_0_1"/>
<dbReference type="SMART" id="SM01312">
    <property type="entry name" value="RTC4"/>
    <property type="match status" value="1"/>
</dbReference>
<evidence type="ECO:0000256" key="8">
    <source>
        <dbReference type="SAM" id="MobiDB-lite"/>
    </source>
</evidence>
<feature type="compositionally biased region" description="Basic and acidic residues" evidence="8">
    <location>
        <begin position="152"/>
        <end position="162"/>
    </location>
</feature>
<feature type="region of interest" description="Disordered" evidence="8">
    <location>
        <begin position="118"/>
        <end position="162"/>
    </location>
</feature>
<evidence type="ECO:0000256" key="1">
    <source>
        <dbReference type="ARBA" id="ARBA00002738"/>
    </source>
</evidence>
<name>A0A067N5C7_BOTB1</name>
<reference evidence="11" key="1">
    <citation type="journal article" date="2014" name="Proc. Natl. Acad. Sci. U.S.A.">
        <title>Extensive sampling of basidiomycete genomes demonstrates inadequacy of the white-rot/brown-rot paradigm for wood decay fungi.</title>
        <authorList>
            <person name="Riley R."/>
            <person name="Salamov A.A."/>
            <person name="Brown D.W."/>
            <person name="Nagy L.G."/>
            <person name="Floudas D."/>
            <person name="Held B.W."/>
            <person name="Levasseur A."/>
            <person name="Lombard V."/>
            <person name="Morin E."/>
            <person name="Otillar R."/>
            <person name="Lindquist E.A."/>
            <person name="Sun H."/>
            <person name="LaButti K.M."/>
            <person name="Schmutz J."/>
            <person name="Jabbour D."/>
            <person name="Luo H."/>
            <person name="Baker S.E."/>
            <person name="Pisabarro A.G."/>
            <person name="Walton J.D."/>
            <person name="Blanchette R.A."/>
            <person name="Henrissat B."/>
            <person name="Martin F."/>
            <person name="Cullen D."/>
            <person name="Hibbett D.S."/>
            <person name="Grigoriev I.V."/>
        </authorList>
    </citation>
    <scope>NUCLEOTIDE SEQUENCE [LARGE SCALE GENOMIC DNA]</scope>
    <source>
        <strain evidence="11">FD-172 SS1</strain>
    </source>
</reference>
<comment type="subcellular location">
    <subcellularLocation>
        <location evidence="3">Cytoplasm</location>
    </subcellularLocation>
    <subcellularLocation>
        <location evidence="2">Nucleus</location>
    </subcellularLocation>
</comment>
<evidence type="ECO:0000313" key="10">
    <source>
        <dbReference type="EMBL" id="KDQ18971.1"/>
    </source>
</evidence>
<dbReference type="GO" id="GO:0005737">
    <property type="term" value="C:cytoplasm"/>
    <property type="evidence" value="ECO:0007669"/>
    <property type="project" value="UniProtKB-SubCell"/>
</dbReference>
<dbReference type="GO" id="GO:0005634">
    <property type="term" value="C:nucleus"/>
    <property type="evidence" value="ECO:0007669"/>
    <property type="project" value="UniProtKB-SubCell"/>
</dbReference>
<protein>
    <recommendedName>
        <fullName evidence="5">Restriction of telomere capping protein 4</fullName>
    </recommendedName>
</protein>
<keyword evidence="6" id="KW-0963">Cytoplasm</keyword>
<feature type="compositionally biased region" description="Low complexity" evidence="8">
    <location>
        <begin position="118"/>
        <end position="147"/>
    </location>
</feature>
<evidence type="ECO:0000256" key="7">
    <source>
        <dbReference type="ARBA" id="ARBA00023242"/>
    </source>
</evidence>
<feature type="domain" description="Restriction of telomere capping protein 4 C-terminal" evidence="9">
    <location>
        <begin position="3"/>
        <end position="103"/>
    </location>
</feature>
<evidence type="ECO:0000313" key="11">
    <source>
        <dbReference type="Proteomes" id="UP000027195"/>
    </source>
</evidence>
<evidence type="ECO:0000256" key="3">
    <source>
        <dbReference type="ARBA" id="ARBA00004496"/>
    </source>
</evidence>
<evidence type="ECO:0000256" key="4">
    <source>
        <dbReference type="ARBA" id="ARBA00009461"/>
    </source>
</evidence>
<proteinExistence type="inferred from homology"/>
<keyword evidence="11" id="KW-1185">Reference proteome</keyword>
<dbReference type="InParanoid" id="A0A067N5C7"/>
<dbReference type="Proteomes" id="UP000027195">
    <property type="component" value="Unassembled WGS sequence"/>
</dbReference>
<sequence>MDIAKKGSRVAASVRGQYDSFERTQPGYYGEQGMVVLHRALQTMFPSIPPTSCAPLEPADFILRVLIPEAARLLIAKDMNVDHKEAFTILMDSRKYGLSKFPDRESATTDLAGNAASASQWAGSQAEGSSVGGAQAQGSGSRTQAAGVKKQKTLDFHFRPKTKPKEEVIDLMTPRPKKRAVDVPQSITVVETEDEFEATPRPPPRKADTKVKKTLKKNSSRCSSVSDIEEESAPKRARAGSRTRSMK</sequence>
<dbReference type="InterPro" id="IPR039024">
    <property type="entry name" value="RTC4"/>
</dbReference>
<organism evidence="10 11">
    <name type="scientific">Botryobasidium botryosum (strain FD-172 SS1)</name>
    <dbReference type="NCBI Taxonomy" id="930990"/>
    <lineage>
        <taxon>Eukaryota</taxon>
        <taxon>Fungi</taxon>
        <taxon>Dikarya</taxon>
        <taxon>Basidiomycota</taxon>
        <taxon>Agaricomycotina</taxon>
        <taxon>Agaricomycetes</taxon>
        <taxon>Cantharellales</taxon>
        <taxon>Botryobasidiaceae</taxon>
        <taxon>Botryobasidium</taxon>
    </lineage>
</organism>
<feature type="region of interest" description="Disordered" evidence="8">
    <location>
        <begin position="189"/>
        <end position="247"/>
    </location>
</feature>
<comment type="similarity">
    <text evidence="4">Belongs to the RTC4 family.</text>
</comment>
<feature type="compositionally biased region" description="Basic residues" evidence="8">
    <location>
        <begin position="235"/>
        <end position="247"/>
    </location>
</feature>
<evidence type="ECO:0000256" key="6">
    <source>
        <dbReference type="ARBA" id="ARBA00022490"/>
    </source>
</evidence>
<dbReference type="EMBL" id="KL198020">
    <property type="protein sequence ID" value="KDQ18971.1"/>
    <property type="molecule type" value="Genomic_DNA"/>
</dbReference>
<gene>
    <name evidence="10" type="ORF">BOTBODRAFT_102954</name>
</gene>
<evidence type="ECO:0000259" key="9">
    <source>
        <dbReference type="SMART" id="SM01312"/>
    </source>
</evidence>
<dbReference type="InterPro" id="IPR028094">
    <property type="entry name" value="RTC4_C"/>
</dbReference>
<keyword evidence="7" id="KW-0539">Nucleus</keyword>
<dbReference type="Pfam" id="PF14474">
    <property type="entry name" value="RTC4"/>
    <property type="match status" value="1"/>
</dbReference>
<accession>A0A067N5C7</accession>
<evidence type="ECO:0000256" key="5">
    <source>
        <dbReference type="ARBA" id="ARBA00015162"/>
    </source>
</evidence>
<dbReference type="PANTHER" id="PTHR41391">
    <property type="entry name" value="RESTRICTION OF TELOMERE CAPPING PROTEIN 4"/>
    <property type="match status" value="1"/>
</dbReference>
<dbReference type="AlphaFoldDB" id="A0A067N5C7"/>
<dbReference type="OrthoDB" id="128308at2759"/>
<dbReference type="PANTHER" id="PTHR41391:SF1">
    <property type="entry name" value="RESTRICTION OF TELOMERE CAPPING PROTEIN 4"/>
    <property type="match status" value="1"/>
</dbReference>
<comment type="function">
    <text evidence="1">May be involved in a process influencing telomere capping.</text>
</comment>
<dbReference type="STRING" id="930990.A0A067N5C7"/>